<reference evidence="1" key="1">
    <citation type="submission" date="2020-10" db="EMBL/GenBank/DDBJ databases">
        <authorList>
            <person name="Gilroy R."/>
        </authorList>
    </citation>
    <scope>NUCLEOTIDE SEQUENCE</scope>
    <source>
        <strain evidence="1">CHK195-11698</strain>
    </source>
</reference>
<sequence>MKAKTYIQYNQTEVVAEDIVKVVKEDLKSQEIKMVNIDTLNMYYKPQEASCYYVATLKDGKEVQGSVKIG</sequence>
<dbReference type="Proteomes" id="UP000824175">
    <property type="component" value="Unassembled WGS sequence"/>
</dbReference>
<dbReference type="AlphaFoldDB" id="A0A9D1HNN6"/>
<comment type="caution">
    <text evidence="1">The sequence shown here is derived from an EMBL/GenBank/DDBJ whole genome shotgun (WGS) entry which is preliminary data.</text>
</comment>
<organism evidence="1 2">
    <name type="scientific">Candidatus Fimiplasma intestinipullorum</name>
    <dbReference type="NCBI Taxonomy" id="2840825"/>
    <lineage>
        <taxon>Bacteria</taxon>
        <taxon>Bacillati</taxon>
        <taxon>Bacillota</taxon>
        <taxon>Clostridia</taxon>
        <taxon>Eubacteriales</taxon>
        <taxon>Candidatus Fimiplasma</taxon>
    </lineage>
</organism>
<dbReference type="InterPro" id="IPR046313">
    <property type="entry name" value="DUF6465"/>
</dbReference>
<evidence type="ECO:0000313" key="2">
    <source>
        <dbReference type="Proteomes" id="UP000824175"/>
    </source>
</evidence>
<dbReference type="Pfam" id="PF20069">
    <property type="entry name" value="DUF6465"/>
    <property type="match status" value="1"/>
</dbReference>
<protein>
    <submittedName>
        <fullName evidence="1">Uncharacterized protein</fullName>
    </submittedName>
</protein>
<proteinExistence type="predicted"/>
<gene>
    <name evidence="1" type="ORF">IAD15_06700</name>
</gene>
<dbReference type="EMBL" id="DVMJ01000055">
    <property type="protein sequence ID" value="HIU13743.1"/>
    <property type="molecule type" value="Genomic_DNA"/>
</dbReference>
<accession>A0A9D1HNN6</accession>
<evidence type="ECO:0000313" key="1">
    <source>
        <dbReference type="EMBL" id="HIU13743.1"/>
    </source>
</evidence>
<reference evidence="1" key="2">
    <citation type="journal article" date="2021" name="PeerJ">
        <title>Extensive microbial diversity within the chicken gut microbiome revealed by metagenomics and culture.</title>
        <authorList>
            <person name="Gilroy R."/>
            <person name="Ravi A."/>
            <person name="Getino M."/>
            <person name="Pursley I."/>
            <person name="Horton D.L."/>
            <person name="Alikhan N.F."/>
            <person name="Baker D."/>
            <person name="Gharbi K."/>
            <person name="Hall N."/>
            <person name="Watson M."/>
            <person name="Adriaenssens E.M."/>
            <person name="Foster-Nyarko E."/>
            <person name="Jarju S."/>
            <person name="Secka A."/>
            <person name="Antonio M."/>
            <person name="Oren A."/>
            <person name="Chaudhuri R.R."/>
            <person name="La Ragione R."/>
            <person name="Hildebrand F."/>
            <person name="Pallen M.J."/>
        </authorList>
    </citation>
    <scope>NUCLEOTIDE SEQUENCE</scope>
    <source>
        <strain evidence="1">CHK195-11698</strain>
    </source>
</reference>
<name>A0A9D1HNN6_9FIRM</name>